<evidence type="ECO:0000256" key="3">
    <source>
        <dbReference type="ARBA" id="ARBA00022777"/>
    </source>
</evidence>
<dbReference type="Proteomes" id="UP000198983">
    <property type="component" value="Chromosome I"/>
</dbReference>
<evidence type="ECO:0000313" key="6">
    <source>
        <dbReference type="EMBL" id="SDT20474.1"/>
    </source>
</evidence>
<evidence type="ECO:0000256" key="1">
    <source>
        <dbReference type="ARBA" id="ARBA00009156"/>
    </source>
</evidence>
<feature type="domain" description="Carbohydrate kinase FGGY N-terminal" evidence="4">
    <location>
        <begin position="21"/>
        <end position="265"/>
    </location>
</feature>
<dbReference type="RefSeq" id="WP_092656394.1">
    <property type="nucleotide sequence ID" value="NZ_LT629732.1"/>
</dbReference>
<dbReference type="PANTHER" id="PTHR43095:SF3">
    <property type="entry name" value="L-XYLULOSE_3-KETO-L-GULONATE KINASE"/>
    <property type="match status" value="1"/>
</dbReference>
<dbReference type="Gene3D" id="3.30.420.40">
    <property type="match status" value="2"/>
</dbReference>
<dbReference type="STRING" id="117157.SAMN04489717_5478"/>
<evidence type="ECO:0000259" key="4">
    <source>
        <dbReference type="Pfam" id="PF00370"/>
    </source>
</evidence>
<accession>A0A1H1YGF4</accession>
<dbReference type="InterPro" id="IPR043129">
    <property type="entry name" value="ATPase_NBD"/>
</dbReference>
<evidence type="ECO:0000259" key="5">
    <source>
        <dbReference type="Pfam" id="PF02782"/>
    </source>
</evidence>
<dbReference type="PIRSF" id="PIRSF000538">
    <property type="entry name" value="GlpK"/>
    <property type="match status" value="1"/>
</dbReference>
<dbReference type="GO" id="GO:0005975">
    <property type="term" value="P:carbohydrate metabolic process"/>
    <property type="evidence" value="ECO:0007669"/>
    <property type="project" value="InterPro"/>
</dbReference>
<organism evidence="6 7">
    <name type="scientific">Actinopolymorpha singaporensis</name>
    <dbReference type="NCBI Taxonomy" id="117157"/>
    <lineage>
        <taxon>Bacteria</taxon>
        <taxon>Bacillati</taxon>
        <taxon>Actinomycetota</taxon>
        <taxon>Actinomycetes</taxon>
        <taxon>Propionibacteriales</taxon>
        <taxon>Actinopolymorphaceae</taxon>
        <taxon>Actinopolymorpha</taxon>
    </lineage>
</organism>
<reference evidence="6 7" key="1">
    <citation type="submission" date="2016-10" db="EMBL/GenBank/DDBJ databases">
        <authorList>
            <person name="de Groot N.N."/>
        </authorList>
    </citation>
    <scope>NUCLEOTIDE SEQUENCE [LARGE SCALE GENOMIC DNA]</scope>
    <source>
        <strain evidence="6 7">DSM 22024</strain>
    </source>
</reference>
<gene>
    <name evidence="6" type="ORF">SAMN04489717_5478</name>
</gene>
<dbReference type="OrthoDB" id="9782710at2"/>
<keyword evidence="3 6" id="KW-0418">Kinase</keyword>
<dbReference type="Pfam" id="PF02782">
    <property type="entry name" value="FGGY_C"/>
    <property type="match status" value="1"/>
</dbReference>
<sequence length="510" mass="52938">MNGGAVNGGAVNGRRAAGPTYVGVDIGTSVIKAALFDGNGEQRALRTAPARVVNPREGWFEQDMDEVLAAVGEVVRALVDGQDGGAGDPPALLALTGQGDGVWLLDGEGRAVRPAVSWLDARAAGIADGWRADGTTEAVFRRTGGAMFPGCPAPVLAWFDRHEPDVLDRSVTAAYCKDMVMQRLTGVRATDTSDASLPFLDPVTRDYAPDVLEWCGLGHRADLLAPVAEPLPTGTLTAEGAALVGLPVGTPVSAGPFDLPACALGSGLAATSGDGHLIVGTTLACQVAVAELQPGGEPAGLTIPLGPDRWLRSMPAMVGTAALDWTLKLVGRTHDDVDPLLATGEPGAHGVRCLPYFSPAGERAPFVESGARARLDGLTVQTSTADVVRAVCEGIAFAARHCFEAAGLEGEVAVCGGGIRSREWLRLFADALGRPVRVSACPEVGAYGAVLAGIAATGLPVDTAAWARDRAADTTVVNPGEGPAKRYAEEYERYRAAVDRARTEWKERQV</sequence>
<feature type="domain" description="Carbohydrate kinase FGGY C-terminal" evidence="5">
    <location>
        <begin position="300"/>
        <end position="456"/>
    </location>
</feature>
<dbReference type="PANTHER" id="PTHR43095">
    <property type="entry name" value="SUGAR KINASE"/>
    <property type="match status" value="1"/>
</dbReference>
<dbReference type="InterPro" id="IPR050406">
    <property type="entry name" value="FGGY_Carb_Kinase"/>
</dbReference>
<name>A0A1H1YGF4_9ACTN</name>
<keyword evidence="2" id="KW-0808">Transferase</keyword>
<comment type="similarity">
    <text evidence="1">Belongs to the FGGY kinase family.</text>
</comment>
<dbReference type="InterPro" id="IPR018485">
    <property type="entry name" value="FGGY_C"/>
</dbReference>
<dbReference type="EMBL" id="LT629732">
    <property type="protein sequence ID" value="SDT20474.1"/>
    <property type="molecule type" value="Genomic_DNA"/>
</dbReference>
<dbReference type="InterPro" id="IPR000577">
    <property type="entry name" value="Carb_kinase_FGGY"/>
</dbReference>
<dbReference type="AlphaFoldDB" id="A0A1H1YGF4"/>
<dbReference type="Pfam" id="PF00370">
    <property type="entry name" value="FGGY_N"/>
    <property type="match status" value="1"/>
</dbReference>
<evidence type="ECO:0000313" key="7">
    <source>
        <dbReference type="Proteomes" id="UP000198983"/>
    </source>
</evidence>
<evidence type="ECO:0000256" key="2">
    <source>
        <dbReference type="ARBA" id="ARBA00022679"/>
    </source>
</evidence>
<proteinExistence type="inferred from homology"/>
<dbReference type="SUPFAM" id="SSF53067">
    <property type="entry name" value="Actin-like ATPase domain"/>
    <property type="match status" value="2"/>
</dbReference>
<protein>
    <submittedName>
        <fullName evidence="6">Xylulokinase</fullName>
    </submittedName>
</protein>
<keyword evidence="7" id="KW-1185">Reference proteome</keyword>
<dbReference type="InterPro" id="IPR018484">
    <property type="entry name" value="FGGY_N"/>
</dbReference>
<dbReference type="GO" id="GO:0016301">
    <property type="term" value="F:kinase activity"/>
    <property type="evidence" value="ECO:0007669"/>
    <property type="project" value="UniProtKB-KW"/>
</dbReference>